<reference evidence="2" key="2">
    <citation type="submission" date="2010-01" db="EMBL/GenBank/DDBJ databases">
        <title>The complete genome of Geodermatophilus obscurus DSM 43160.</title>
        <authorList>
            <consortium name="US DOE Joint Genome Institute (JGI-PGF)"/>
            <person name="Lucas S."/>
            <person name="Copeland A."/>
            <person name="Lapidus A."/>
            <person name="Glavina del Rio T."/>
            <person name="Dalin E."/>
            <person name="Tice H."/>
            <person name="Bruce D."/>
            <person name="Goodwin L."/>
            <person name="Pitluck S."/>
            <person name="Kyrpides N."/>
            <person name="Mavromatis K."/>
            <person name="Ivanova N."/>
            <person name="Munk A.C."/>
            <person name="Brettin T."/>
            <person name="Detter J.C."/>
            <person name="Han C."/>
            <person name="Larimer F."/>
            <person name="Land M."/>
            <person name="Hauser L."/>
            <person name="Markowitz V."/>
            <person name="Cheng J.-F."/>
            <person name="Hugenholtz P."/>
            <person name="Woyke T."/>
            <person name="Wu D."/>
            <person name="Jando M."/>
            <person name="Schneider S."/>
            <person name="Klenk H.-P."/>
            <person name="Eisen J.A."/>
        </authorList>
    </citation>
    <scope>NUCLEOTIDE SEQUENCE [LARGE SCALE GENOMIC DNA]</scope>
    <source>
        <strain evidence="2">ATCC 25078 / DSM 43160 / JCM 3152 / KCC A-0152 / KCTC 9177 / NBRC 13315 / NRRL B-3577 / G-20</strain>
    </source>
</reference>
<dbReference type="InterPro" id="IPR019587">
    <property type="entry name" value="Polyketide_cyclase/dehydratase"/>
</dbReference>
<keyword evidence="2" id="KW-1185">Reference proteome</keyword>
<dbReference type="PANTHER" id="PTHR36166:SF1">
    <property type="entry name" value="SRPBCC DOMAIN-CONTAINING PROTEIN"/>
    <property type="match status" value="1"/>
</dbReference>
<evidence type="ECO:0000313" key="2">
    <source>
        <dbReference type="Proteomes" id="UP000001382"/>
    </source>
</evidence>
<dbReference type="PANTHER" id="PTHR36166">
    <property type="entry name" value="CHROMOSOME 9, WHOLE GENOME SHOTGUN SEQUENCE"/>
    <property type="match status" value="1"/>
</dbReference>
<reference evidence="1 2" key="1">
    <citation type="journal article" date="2010" name="Stand. Genomic Sci.">
        <title>Complete genome sequence of Geodermatophilus obscurus type strain (G-20).</title>
        <authorList>
            <person name="Ivanova N."/>
            <person name="Sikorski J."/>
            <person name="Jando M."/>
            <person name="Munk C."/>
            <person name="Lapidus A."/>
            <person name="Glavina Del Rio T."/>
            <person name="Copeland A."/>
            <person name="Tice H."/>
            <person name="Cheng J.-F."/>
            <person name="Lucas S."/>
            <person name="Chen F."/>
            <person name="Nolan M."/>
            <person name="Bruce D."/>
            <person name="Goodwin L."/>
            <person name="Pitluck S."/>
            <person name="Mavromatis K."/>
            <person name="Mikhailova N."/>
            <person name="Pati A."/>
            <person name="Chen A."/>
            <person name="Palaniappan K."/>
            <person name="Land M."/>
            <person name="Hauser L."/>
            <person name="Chang Y.-J."/>
            <person name="Jeffries C.D."/>
            <person name="Meincke L."/>
            <person name="Brettin T."/>
            <person name="Detter J.C."/>
            <person name="Detter J.C."/>
            <person name="Rohde M."/>
            <person name="Goeker M."/>
            <person name="Bristow J."/>
            <person name="Eisen J.A."/>
            <person name="Markowitz V."/>
            <person name="Hugenholtz P."/>
            <person name="Kyrpides N.C."/>
            <person name="Klenk H.-P."/>
        </authorList>
    </citation>
    <scope>NUCLEOTIDE SEQUENCE [LARGE SCALE GENOMIC DNA]</scope>
    <source>
        <strain evidence="2">ATCC 25078 / DSM 43160 / JCM 3152 / KCC A-0152 / KCTC 9177 / NBRC 13315 / NRRL B-3577 / G-20</strain>
    </source>
</reference>
<dbReference type="Gene3D" id="3.30.530.20">
    <property type="match status" value="1"/>
</dbReference>
<dbReference type="RefSeq" id="WP_012949551.1">
    <property type="nucleotide sequence ID" value="NC_013757.1"/>
</dbReference>
<evidence type="ECO:0000313" key="1">
    <source>
        <dbReference type="EMBL" id="ADB76125.1"/>
    </source>
</evidence>
<dbReference type="Pfam" id="PF10604">
    <property type="entry name" value="Polyketide_cyc2"/>
    <property type="match status" value="1"/>
</dbReference>
<dbReference type="SUPFAM" id="SSF55961">
    <property type="entry name" value="Bet v1-like"/>
    <property type="match status" value="1"/>
</dbReference>
<dbReference type="eggNOG" id="COG4891">
    <property type="taxonomic scope" value="Bacteria"/>
</dbReference>
<dbReference type="CDD" id="cd07822">
    <property type="entry name" value="SRPBCC_4"/>
    <property type="match status" value="1"/>
</dbReference>
<dbReference type="Proteomes" id="UP000001382">
    <property type="component" value="Chromosome"/>
</dbReference>
<proteinExistence type="predicted"/>
<sequence>MRTIEHTVDIQAPAATVWQLLTDTDRYQDWNPFMPRLSGRLAPGQRLTLTVRPGTRTMTFRPTVLAVEDGTLIRWRGRLGVPGLFDGEHELRLEPIPDGSTRFVQRETFTGLLVPMMPRILDDTATGFAAMNTALRDRAVAHSAHAAGPVVP</sequence>
<dbReference type="AlphaFoldDB" id="D2SBL8"/>
<name>D2SBL8_GEOOG</name>
<protein>
    <submittedName>
        <fullName evidence="1">Polyketide cyclase/dehydrase</fullName>
    </submittedName>
</protein>
<gene>
    <name evidence="1" type="ordered locus">Gobs_3537</name>
</gene>
<dbReference type="HOGENOM" id="CLU_069867_4_0_11"/>
<organism evidence="1 2">
    <name type="scientific">Geodermatophilus obscurus (strain ATCC 25078 / DSM 43160 / JCM 3152 / CCUG 61914 / KCC A-0152 / KCTC 9177 / NBRC 13315 / NRRL B-3577 / G-20)</name>
    <dbReference type="NCBI Taxonomy" id="526225"/>
    <lineage>
        <taxon>Bacteria</taxon>
        <taxon>Bacillati</taxon>
        <taxon>Actinomycetota</taxon>
        <taxon>Actinomycetes</taxon>
        <taxon>Geodermatophilales</taxon>
        <taxon>Geodermatophilaceae</taxon>
        <taxon>Geodermatophilus</taxon>
    </lineage>
</organism>
<dbReference type="EMBL" id="CP001867">
    <property type="protein sequence ID" value="ADB76125.1"/>
    <property type="molecule type" value="Genomic_DNA"/>
</dbReference>
<dbReference type="OrthoDB" id="191189at2"/>
<accession>D2SBL8</accession>
<dbReference type="KEGG" id="gob:Gobs_3537"/>
<dbReference type="InterPro" id="IPR023393">
    <property type="entry name" value="START-like_dom_sf"/>
</dbReference>